<dbReference type="EMBL" id="FMSH01000391">
    <property type="protein sequence ID" value="SCU86009.1"/>
    <property type="molecule type" value="Genomic_DNA"/>
</dbReference>
<gene>
    <name evidence="1" type="ORF">CNECB9_4500004</name>
</gene>
<organism evidence="1">
    <name type="scientific">Cupriavidus necator</name>
    <name type="common">Alcaligenes eutrophus</name>
    <name type="synonym">Ralstonia eutropha</name>
    <dbReference type="NCBI Taxonomy" id="106590"/>
    <lineage>
        <taxon>Bacteria</taxon>
        <taxon>Pseudomonadati</taxon>
        <taxon>Pseudomonadota</taxon>
        <taxon>Betaproteobacteria</taxon>
        <taxon>Burkholderiales</taxon>
        <taxon>Burkholderiaceae</taxon>
        <taxon>Cupriavidus</taxon>
    </lineage>
</organism>
<evidence type="ECO:0000313" key="1">
    <source>
        <dbReference type="EMBL" id="SCU86009.1"/>
    </source>
</evidence>
<proteinExistence type="predicted"/>
<dbReference type="AlphaFoldDB" id="A0A1K0ILT6"/>
<dbReference type="Pfam" id="PF20131">
    <property type="entry name" value="MC3"/>
    <property type="match status" value="1"/>
</dbReference>
<reference evidence="1" key="1">
    <citation type="submission" date="2016-09" db="EMBL/GenBank/DDBJ databases">
        <authorList>
            <person name="Capua I."/>
            <person name="De Benedictis P."/>
            <person name="Joannis T."/>
            <person name="Lombin L.H."/>
            <person name="Cattoli G."/>
        </authorList>
    </citation>
    <scope>NUCLEOTIDE SEQUENCE</scope>
    <source>
        <strain evidence="1">B9</strain>
    </source>
</reference>
<accession>A0A1K0ILT6</accession>
<protein>
    <submittedName>
        <fullName evidence="1">Uncharacterized protein</fullName>
    </submittedName>
</protein>
<dbReference type="InterPro" id="IPR045390">
    <property type="entry name" value="ABC-3C_MC3"/>
</dbReference>
<sequence length="127" mass="14124">MPLAFLVLPLVLHGPSLDLVVSTNRSSGLHLFIGKLGEKRENLLAIHSRALALRSLTLESLMLGEQTALMRIDPSTANVWCYALREGTRFPALPERLRRITPACERLGHWFAGVSDQKVAHALKVEF</sequence>
<name>A0A1K0ILT6_CUPNE</name>